<accession>A0A381PU72</accession>
<dbReference type="InterPro" id="IPR023346">
    <property type="entry name" value="Lysozyme-like_dom_sf"/>
</dbReference>
<sequence length="201" mass="23260">MKNIISLFLSLFLIAACASSGPPKNSADVCKIFKEKRSWYKAAKRTEDRWNIPVSVTMAIIKQESSFIAAAKPPRTKLLGFIPWKRQSSAKGYAQAIDGTWEMYVNERGKWFKSRNDFDDAVDFIGWYNAKSMKQLKIEKTNARALYLAYHEGRGGYKKGSYRNKPWLLGVADKVQRQSNLYNSQYQKCKKKLGRRFFILF</sequence>
<dbReference type="Pfam" id="PF19489">
    <property type="entry name" value="SLT_4"/>
    <property type="match status" value="1"/>
</dbReference>
<organism evidence="2">
    <name type="scientific">marine metagenome</name>
    <dbReference type="NCBI Taxonomy" id="408172"/>
    <lineage>
        <taxon>unclassified sequences</taxon>
        <taxon>metagenomes</taxon>
        <taxon>ecological metagenomes</taxon>
    </lineage>
</organism>
<dbReference type="EMBL" id="UINC01001063">
    <property type="protein sequence ID" value="SUZ69509.1"/>
    <property type="molecule type" value="Genomic_DNA"/>
</dbReference>
<dbReference type="Gene3D" id="1.10.530.10">
    <property type="match status" value="1"/>
</dbReference>
<dbReference type="PROSITE" id="PS51257">
    <property type="entry name" value="PROKAR_LIPOPROTEIN"/>
    <property type="match status" value="1"/>
</dbReference>
<evidence type="ECO:0000259" key="1">
    <source>
        <dbReference type="Pfam" id="PF19489"/>
    </source>
</evidence>
<proteinExistence type="predicted"/>
<dbReference type="InterPro" id="IPR045795">
    <property type="entry name" value="SLT_4"/>
</dbReference>
<reference evidence="2" key="1">
    <citation type="submission" date="2018-05" db="EMBL/GenBank/DDBJ databases">
        <authorList>
            <person name="Lanie J.A."/>
            <person name="Ng W.-L."/>
            <person name="Kazmierczak K.M."/>
            <person name="Andrzejewski T.M."/>
            <person name="Davidsen T.M."/>
            <person name="Wayne K.J."/>
            <person name="Tettelin H."/>
            <person name="Glass J.I."/>
            <person name="Rusch D."/>
            <person name="Podicherti R."/>
            <person name="Tsui H.-C.T."/>
            <person name="Winkler M.E."/>
        </authorList>
    </citation>
    <scope>NUCLEOTIDE SEQUENCE</scope>
</reference>
<dbReference type="SUPFAM" id="SSF53955">
    <property type="entry name" value="Lysozyme-like"/>
    <property type="match status" value="1"/>
</dbReference>
<name>A0A381PU72_9ZZZZ</name>
<gene>
    <name evidence="2" type="ORF">METZ01_LOCUS22363</name>
</gene>
<evidence type="ECO:0000313" key="2">
    <source>
        <dbReference type="EMBL" id="SUZ69509.1"/>
    </source>
</evidence>
<dbReference type="AlphaFoldDB" id="A0A381PU72"/>
<protein>
    <recommendedName>
        <fullName evidence="1">Transglycosylase SLT domain-containing protein</fullName>
    </recommendedName>
</protein>
<dbReference type="CDD" id="cd00442">
    <property type="entry name" value="Lyz-like"/>
    <property type="match status" value="1"/>
</dbReference>
<feature type="domain" description="Transglycosylase SLT" evidence="1">
    <location>
        <begin position="7"/>
        <end position="189"/>
    </location>
</feature>